<protein>
    <submittedName>
        <fullName evidence="1">RebB family R body protein</fullName>
    </submittedName>
</protein>
<proteinExistence type="predicted"/>
<dbReference type="Pfam" id="PF11747">
    <property type="entry name" value="RebB"/>
    <property type="match status" value="1"/>
</dbReference>
<dbReference type="EMBL" id="CP133271">
    <property type="protein sequence ID" value="WVX67727.1"/>
    <property type="molecule type" value="Genomic_DNA"/>
</dbReference>
<accession>A0ABZ2C9A1</accession>
<organism evidence="1 2">
    <name type="scientific">Candidatus Bealeia paramacronuclearis</name>
    <dbReference type="NCBI Taxonomy" id="1921001"/>
    <lineage>
        <taxon>Bacteria</taxon>
        <taxon>Pseudomonadati</taxon>
        <taxon>Pseudomonadota</taxon>
        <taxon>Alphaproteobacteria</taxon>
        <taxon>Holosporales</taxon>
        <taxon>Holosporaceae</taxon>
        <taxon>Candidatus Bealeia</taxon>
    </lineage>
</organism>
<keyword evidence="2" id="KW-1185">Reference proteome</keyword>
<geneLocation type="plasmid" evidence="1 2">
    <name>pBealeia1</name>
</geneLocation>
<evidence type="ECO:0000313" key="2">
    <source>
        <dbReference type="Proteomes" id="UP001330434"/>
    </source>
</evidence>
<gene>
    <name evidence="1" type="ORF">Bealeia1_01944</name>
</gene>
<keyword evidence="1" id="KW-0614">Plasmid</keyword>
<dbReference type="InterPro" id="IPR021070">
    <property type="entry name" value="Killing_trait_RebB"/>
</dbReference>
<name>A0ABZ2C9A1_9PROT</name>
<dbReference type="RefSeq" id="WP_338453786.1">
    <property type="nucleotide sequence ID" value="NZ_CP133271.1"/>
</dbReference>
<reference evidence="1 2" key="1">
    <citation type="journal article" date="2024" name="Environ. Microbiol.">
        <title>Novel evolutionary insights on the interactions of the Holosporales (Alphaproteobacteria) with eukaryotic hosts from comparative genomics.</title>
        <authorList>
            <person name="Giovannini M."/>
            <person name="Petroni G."/>
            <person name="Castelli M."/>
        </authorList>
    </citation>
    <scope>NUCLEOTIDE SEQUENCE [LARGE SCALE GENOMIC DNA]</scope>
    <source>
        <strain evidence="1 2">US_Bl 15I1</strain>
    </source>
</reference>
<dbReference type="Proteomes" id="UP001330434">
    <property type="component" value="Plasmid pBealeia1"/>
</dbReference>
<sequence length="116" mass="12217">MAILGAEDDVNVMDGVNNQITDAVTQSSVQTIGESASVAVSNLYQSVSNSFSTMIQNAVFDQQQSTLLQQTETIQGVNMIYSIDTAAIADATEKTARADFGSNAMNEMSILSIAAS</sequence>
<evidence type="ECO:0000313" key="1">
    <source>
        <dbReference type="EMBL" id="WVX67727.1"/>
    </source>
</evidence>